<dbReference type="SUPFAM" id="SSF160631">
    <property type="entry name" value="SMI1/KNR4-like"/>
    <property type="match status" value="1"/>
</dbReference>
<dbReference type="InterPro" id="IPR018958">
    <property type="entry name" value="Knr4/Smi1-like_dom"/>
</dbReference>
<organism evidence="2 3">
    <name type="scientific">Anaerocolumna jejuensis DSM 15929</name>
    <dbReference type="NCBI Taxonomy" id="1121322"/>
    <lineage>
        <taxon>Bacteria</taxon>
        <taxon>Bacillati</taxon>
        <taxon>Bacillota</taxon>
        <taxon>Clostridia</taxon>
        <taxon>Lachnospirales</taxon>
        <taxon>Lachnospiraceae</taxon>
        <taxon>Anaerocolumna</taxon>
    </lineage>
</organism>
<proteinExistence type="predicted"/>
<feature type="domain" description="Knr4/Smi1-like" evidence="1">
    <location>
        <begin position="25"/>
        <end position="140"/>
    </location>
</feature>
<dbReference type="RefSeq" id="WP_073279336.1">
    <property type="nucleotide sequence ID" value="NZ_FRAC01000029.1"/>
</dbReference>
<sequence>MNLLSVVNSQFVNLYNESEMQRIKVTPGDIQKVAELAQIPLPKMLIDILEEGIIYGFKIKGTSIIINFVYVADIIDVDDNYPYFKEDIKEGLIFATDLGGNVYYYGKGQEGAGLYIVGAGDGNFFEEATKFAETFEDFFIEGKGIDILEMR</sequence>
<evidence type="ECO:0000313" key="3">
    <source>
        <dbReference type="Proteomes" id="UP000184386"/>
    </source>
</evidence>
<dbReference type="STRING" id="1121322.SAMN02745136_04557"/>
<dbReference type="InterPro" id="IPR037883">
    <property type="entry name" value="Knr4/Smi1-like_sf"/>
</dbReference>
<name>A0A1M6ZGK6_9FIRM</name>
<protein>
    <recommendedName>
        <fullName evidence="1">Knr4/Smi1-like domain-containing protein</fullName>
    </recommendedName>
</protein>
<dbReference type="Proteomes" id="UP000184386">
    <property type="component" value="Unassembled WGS sequence"/>
</dbReference>
<dbReference type="AlphaFoldDB" id="A0A1M6ZGK6"/>
<accession>A0A1M6ZGK6</accession>
<dbReference type="Gene3D" id="3.40.1580.10">
    <property type="entry name" value="SMI1/KNR4-like"/>
    <property type="match status" value="1"/>
</dbReference>
<gene>
    <name evidence="2" type="ORF">SAMN02745136_04557</name>
</gene>
<dbReference type="OrthoDB" id="2052718at2"/>
<keyword evidence="3" id="KW-1185">Reference proteome</keyword>
<reference evidence="2 3" key="1">
    <citation type="submission" date="2016-11" db="EMBL/GenBank/DDBJ databases">
        <authorList>
            <person name="Jaros S."/>
            <person name="Januszkiewicz K."/>
            <person name="Wedrychowicz H."/>
        </authorList>
    </citation>
    <scope>NUCLEOTIDE SEQUENCE [LARGE SCALE GENOMIC DNA]</scope>
    <source>
        <strain evidence="2 3">DSM 15929</strain>
    </source>
</reference>
<dbReference type="Pfam" id="PF09346">
    <property type="entry name" value="SMI1_KNR4"/>
    <property type="match status" value="1"/>
</dbReference>
<evidence type="ECO:0000259" key="1">
    <source>
        <dbReference type="Pfam" id="PF09346"/>
    </source>
</evidence>
<dbReference type="EMBL" id="FRAC01000029">
    <property type="protein sequence ID" value="SHL29475.1"/>
    <property type="molecule type" value="Genomic_DNA"/>
</dbReference>
<evidence type="ECO:0000313" key="2">
    <source>
        <dbReference type="EMBL" id="SHL29475.1"/>
    </source>
</evidence>